<dbReference type="EMBL" id="JAPMOS010000018">
    <property type="protein sequence ID" value="KAJ4459686.1"/>
    <property type="molecule type" value="Genomic_DNA"/>
</dbReference>
<dbReference type="CDD" id="cd00177">
    <property type="entry name" value="START"/>
    <property type="match status" value="1"/>
</dbReference>
<dbReference type="PROSITE" id="PS50848">
    <property type="entry name" value="START"/>
    <property type="match status" value="1"/>
</dbReference>
<protein>
    <submittedName>
        <fullName evidence="2">Phosphatidylcholine transfer protein</fullName>
    </submittedName>
</protein>
<dbReference type="InterPro" id="IPR051213">
    <property type="entry name" value="START_lipid_transfer"/>
</dbReference>
<dbReference type="InterPro" id="IPR002913">
    <property type="entry name" value="START_lipid-bd_dom"/>
</dbReference>
<evidence type="ECO:0000259" key="1">
    <source>
        <dbReference type="PROSITE" id="PS50848"/>
    </source>
</evidence>
<proteinExistence type="predicted"/>
<evidence type="ECO:0000313" key="3">
    <source>
        <dbReference type="Proteomes" id="UP001141327"/>
    </source>
</evidence>
<sequence>MVVIGANMQDRGGQSSFHSVPAVCFFLSEEYAGMVSEREGHPPKLPKKKRESATPLVVMSAAADLEDICPPVGSGPFAPPEISANCPFPHVVQSCKECSMNAACRHACGDVVPAADRPVPGACTEEEAAGPAEEGALTEAAPLAVEPQAHAHGDFPLGDAEFERLLALESGDDPEMETRELTKGVTVSKKKIEGTAIYLGKASGVVNAPASVIMRLLWDFEVRRKWDSYFVEQVVLEQHTGAQEYVYFTGKTPPLVSKRDFVQARALRVTPARDLFYSAYVSMEHPAMPPRKGFIRGHVFFSGFVVRKVSETECRVSMITHTDFKGMIPAWVINQMVSIVAVSWVENLRKAAAKFTPLLEHDWPRFPSA</sequence>
<dbReference type="Proteomes" id="UP001141327">
    <property type="component" value="Unassembled WGS sequence"/>
</dbReference>
<name>A0ABQ8UKD8_9EUKA</name>
<reference evidence="2" key="1">
    <citation type="journal article" date="2022" name="bioRxiv">
        <title>Genomics of Preaxostyla Flagellates Illuminates Evolutionary Transitions and the Path Towards Mitochondrial Loss.</title>
        <authorList>
            <person name="Novak L.V.F."/>
            <person name="Treitli S.C."/>
            <person name="Pyrih J."/>
            <person name="Halakuc P."/>
            <person name="Pipaliya S.V."/>
            <person name="Vacek V."/>
            <person name="Brzon O."/>
            <person name="Soukal P."/>
            <person name="Eme L."/>
            <person name="Dacks J.B."/>
            <person name="Karnkowska A."/>
            <person name="Elias M."/>
            <person name="Hampl V."/>
        </authorList>
    </citation>
    <scope>NUCLEOTIDE SEQUENCE</scope>
    <source>
        <strain evidence="2">RCP-MX</strain>
    </source>
</reference>
<dbReference type="PANTHER" id="PTHR19308">
    <property type="entry name" value="PHOSPHATIDYLCHOLINE TRANSFER PROTEIN"/>
    <property type="match status" value="1"/>
</dbReference>
<dbReference type="PANTHER" id="PTHR19308:SF14">
    <property type="entry name" value="START DOMAIN-CONTAINING PROTEIN"/>
    <property type="match status" value="1"/>
</dbReference>
<gene>
    <name evidence="2" type="ORF">PAPYR_4442</name>
</gene>
<feature type="domain" description="START" evidence="1">
    <location>
        <begin position="201"/>
        <end position="357"/>
    </location>
</feature>
<accession>A0ABQ8UKD8</accession>
<keyword evidence="3" id="KW-1185">Reference proteome</keyword>
<dbReference type="InterPro" id="IPR023393">
    <property type="entry name" value="START-like_dom_sf"/>
</dbReference>
<evidence type="ECO:0000313" key="2">
    <source>
        <dbReference type="EMBL" id="KAJ4459686.1"/>
    </source>
</evidence>
<dbReference type="SUPFAM" id="SSF55961">
    <property type="entry name" value="Bet v1-like"/>
    <property type="match status" value="1"/>
</dbReference>
<organism evidence="2 3">
    <name type="scientific">Paratrimastix pyriformis</name>
    <dbReference type="NCBI Taxonomy" id="342808"/>
    <lineage>
        <taxon>Eukaryota</taxon>
        <taxon>Metamonada</taxon>
        <taxon>Preaxostyla</taxon>
        <taxon>Paratrimastigidae</taxon>
        <taxon>Paratrimastix</taxon>
    </lineage>
</organism>
<dbReference type="Gene3D" id="3.30.530.20">
    <property type="match status" value="1"/>
</dbReference>
<dbReference type="Pfam" id="PF01852">
    <property type="entry name" value="START"/>
    <property type="match status" value="1"/>
</dbReference>
<comment type="caution">
    <text evidence="2">The sequence shown here is derived from an EMBL/GenBank/DDBJ whole genome shotgun (WGS) entry which is preliminary data.</text>
</comment>
<dbReference type="SMART" id="SM00234">
    <property type="entry name" value="START"/>
    <property type="match status" value="1"/>
</dbReference>